<evidence type="ECO:0000313" key="13">
    <source>
        <dbReference type="EMBL" id="JAS32032.1"/>
    </source>
</evidence>
<evidence type="ECO:0000259" key="12">
    <source>
        <dbReference type="PROSITE" id="PS51864"/>
    </source>
</evidence>
<accession>A0A1B6E272</accession>
<keyword evidence="7" id="KW-0865">Zymogen</keyword>
<evidence type="ECO:0000256" key="2">
    <source>
        <dbReference type="ARBA" id="ARBA00022723"/>
    </source>
</evidence>
<dbReference type="FunFam" id="3.40.390.10:FF:000015">
    <property type="entry name" value="Meprin A subunit"/>
    <property type="match status" value="1"/>
</dbReference>
<dbReference type="PRINTS" id="PR00480">
    <property type="entry name" value="ASTACIN"/>
</dbReference>
<proteinExistence type="predicted"/>
<comment type="cofactor">
    <cofactor evidence="10 11">
        <name>Zn(2+)</name>
        <dbReference type="ChEBI" id="CHEBI:29105"/>
    </cofactor>
    <text evidence="10 11">Binds 1 zinc ion per subunit.</text>
</comment>
<dbReference type="InterPro" id="IPR001506">
    <property type="entry name" value="Peptidase_M12A"/>
</dbReference>
<keyword evidence="1 10" id="KW-0645">Protease</keyword>
<dbReference type="PANTHER" id="PTHR10127">
    <property type="entry name" value="DISCOIDIN, CUB, EGF, LAMININ , AND ZINC METALLOPROTEASE DOMAIN CONTAINING"/>
    <property type="match status" value="1"/>
</dbReference>
<evidence type="ECO:0000256" key="5">
    <source>
        <dbReference type="ARBA" id="ARBA00022833"/>
    </source>
</evidence>
<dbReference type="Pfam" id="PF01400">
    <property type="entry name" value="Astacin"/>
    <property type="match status" value="1"/>
</dbReference>
<dbReference type="Gene3D" id="3.40.390.10">
    <property type="entry name" value="Collagenase (Catalytic Domain)"/>
    <property type="match status" value="1"/>
</dbReference>
<dbReference type="SUPFAM" id="SSF55486">
    <property type="entry name" value="Metalloproteases ('zincins'), catalytic domain"/>
    <property type="match status" value="1"/>
</dbReference>
<keyword evidence="3 11" id="KW-0732">Signal</keyword>
<organism evidence="13">
    <name type="scientific">Clastoptera arizonana</name>
    <name type="common">Arizona spittle bug</name>
    <dbReference type="NCBI Taxonomy" id="38151"/>
    <lineage>
        <taxon>Eukaryota</taxon>
        <taxon>Metazoa</taxon>
        <taxon>Ecdysozoa</taxon>
        <taxon>Arthropoda</taxon>
        <taxon>Hexapoda</taxon>
        <taxon>Insecta</taxon>
        <taxon>Pterygota</taxon>
        <taxon>Neoptera</taxon>
        <taxon>Paraneoptera</taxon>
        <taxon>Hemiptera</taxon>
        <taxon>Auchenorrhyncha</taxon>
        <taxon>Cercopoidea</taxon>
        <taxon>Clastopteridae</taxon>
        <taxon>Clastoptera</taxon>
    </lineage>
</organism>
<evidence type="ECO:0000256" key="6">
    <source>
        <dbReference type="ARBA" id="ARBA00023049"/>
    </source>
</evidence>
<evidence type="ECO:0000256" key="10">
    <source>
        <dbReference type="PROSITE-ProRule" id="PRU01211"/>
    </source>
</evidence>
<feature type="binding site" evidence="10">
    <location>
        <position position="170"/>
    </location>
    <ligand>
        <name>Zn(2+)</name>
        <dbReference type="ChEBI" id="CHEBI:29105"/>
        <note>catalytic</note>
    </ligand>
</feature>
<evidence type="ECO:0000256" key="3">
    <source>
        <dbReference type="ARBA" id="ARBA00022729"/>
    </source>
</evidence>
<feature type="chain" id="PRO_5008447187" description="Metalloendopeptidase" evidence="11">
    <location>
        <begin position="23"/>
        <end position="291"/>
    </location>
</feature>
<evidence type="ECO:0000256" key="7">
    <source>
        <dbReference type="ARBA" id="ARBA00023145"/>
    </source>
</evidence>
<dbReference type="CDD" id="cd04280">
    <property type="entry name" value="ZnMc_astacin_like"/>
    <property type="match status" value="1"/>
</dbReference>
<gene>
    <name evidence="13" type="ORF">g.7836</name>
</gene>
<feature type="domain" description="Peptidase M12A" evidence="12">
    <location>
        <begin position="77"/>
        <end position="272"/>
    </location>
</feature>
<dbReference type="EC" id="3.4.24.-" evidence="11"/>
<dbReference type="AlphaFoldDB" id="A0A1B6E272"/>
<dbReference type="GO" id="GO:0006508">
    <property type="term" value="P:proteolysis"/>
    <property type="evidence" value="ECO:0007669"/>
    <property type="project" value="UniProtKB-KW"/>
</dbReference>
<sequence length="291" mass="33624">MLRFLINMVYLLLFIIFFGCSAVKQPKHVGNLSGKSFQDNIAHAFSVWTPDSKINIWELSGLHEGDIMLSHDEDPRNALIDTDKMWPKGIVPYYISEDEFDEEEIDIIKNAVKEIEEETCVKFRDYKKDDDDYVVVKGDAEGCWSFVGRKHGGQILNLSEKCVRHGVVVHEFLHALGLYHQQSAPNRDDYVTVNWDNIEPDHKHNFDKYNTSTVTDYGVGYDYNSIMHYSSHAFSKNEKKTLEPKQKEVKIGQRKHISDKDIKKIRKIYNCDSKSGMGEFGLSMFEDLISL</sequence>
<evidence type="ECO:0000256" key="4">
    <source>
        <dbReference type="ARBA" id="ARBA00022801"/>
    </source>
</evidence>
<dbReference type="InterPro" id="IPR034035">
    <property type="entry name" value="Astacin-like_dom"/>
</dbReference>
<evidence type="ECO:0000256" key="8">
    <source>
        <dbReference type="ARBA" id="ARBA00023157"/>
    </source>
</evidence>
<comment type="caution">
    <text evidence="10">Lacks conserved residue(s) required for the propagation of feature annotation.</text>
</comment>
<dbReference type="InterPro" id="IPR024079">
    <property type="entry name" value="MetalloPept_cat_dom_sf"/>
</dbReference>
<keyword evidence="4 10" id="KW-0378">Hydrolase</keyword>
<keyword evidence="5 10" id="KW-0862">Zinc</keyword>
<feature type="signal peptide" evidence="11">
    <location>
        <begin position="1"/>
        <end position="22"/>
    </location>
</feature>
<dbReference type="GO" id="GO:0004222">
    <property type="term" value="F:metalloendopeptidase activity"/>
    <property type="evidence" value="ECO:0007669"/>
    <property type="project" value="UniProtKB-UniRule"/>
</dbReference>
<dbReference type="InterPro" id="IPR006026">
    <property type="entry name" value="Peptidase_Metallo"/>
</dbReference>
<feature type="binding site" evidence="10">
    <location>
        <position position="180"/>
    </location>
    <ligand>
        <name>Zn(2+)</name>
        <dbReference type="ChEBI" id="CHEBI:29105"/>
        <note>catalytic</note>
    </ligand>
</feature>
<dbReference type="SMART" id="SM00235">
    <property type="entry name" value="ZnMc"/>
    <property type="match status" value="1"/>
</dbReference>
<dbReference type="PROSITE" id="PS51864">
    <property type="entry name" value="ASTACIN"/>
    <property type="match status" value="1"/>
</dbReference>
<dbReference type="PROSITE" id="PS51257">
    <property type="entry name" value="PROKAR_LIPOPROTEIN"/>
    <property type="match status" value="1"/>
</dbReference>
<evidence type="ECO:0000256" key="9">
    <source>
        <dbReference type="ARBA" id="ARBA00023180"/>
    </source>
</evidence>
<dbReference type="EMBL" id="GEDC01005266">
    <property type="protein sequence ID" value="JAS32032.1"/>
    <property type="molecule type" value="Transcribed_RNA"/>
</dbReference>
<keyword evidence="9" id="KW-0325">Glycoprotein</keyword>
<reference evidence="13" key="1">
    <citation type="submission" date="2015-12" db="EMBL/GenBank/DDBJ databases">
        <title>De novo transcriptome assembly of four potential Pierce s Disease insect vectors from Arizona vineyards.</title>
        <authorList>
            <person name="Tassone E.E."/>
        </authorList>
    </citation>
    <scope>NUCLEOTIDE SEQUENCE</scope>
</reference>
<dbReference type="PANTHER" id="PTHR10127:SF780">
    <property type="entry name" value="METALLOENDOPEPTIDASE"/>
    <property type="match status" value="1"/>
</dbReference>
<feature type="binding site" evidence="10">
    <location>
        <position position="174"/>
    </location>
    <ligand>
        <name>Zn(2+)</name>
        <dbReference type="ChEBI" id="CHEBI:29105"/>
        <note>catalytic</note>
    </ligand>
</feature>
<evidence type="ECO:0000256" key="1">
    <source>
        <dbReference type="ARBA" id="ARBA00022670"/>
    </source>
</evidence>
<feature type="active site" evidence="10">
    <location>
        <position position="171"/>
    </location>
</feature>
<keyword evidence="8" id="KW-1015">Disulfide bond</keyword>
<protein>
    <recommendedName>
        <fullName evidence="11">Metalloendopeptidase</fullName>
        <ecNumber evidence="11">3.4.24.-</ecNumber>
    </recommendedName>
</protein>
<name>A0A1B6E272_9HEMI</name>
<evidence type="ECO:0000256" key="11">
    <source>
        <dbReference type="RuleBase" id="RU361183"/>
    </source>
</evidence>
<dbReference type="GO" id="GO:0008270">
    <property type="term" value="F:zinc ion binding"/>
    <property type="evidence" value="ECO:0007669"/>
    <property type="project" value="UniProtKB-UniRule"/>
</dbReference>
<keyword evidence="6 10" id="KW-0482">Metalloprotease</keyword>
<keyword evidence="2 10" id="KW-0479">Metal-binding</keyword>